<dbReference type="EMBL" id="JAEVHL010000098">
    <property type="protein sequence ID" value="MBM0277354.1"/>
    <property type="molecule type" value="Genomic_DNA"/>
</dbReference>
<protein>
    <submittedName>
        <fullName evidence="1">Uncharacterized protein</fullName>
    </submittedName>
</protein>
<keyword evidence="2" id="KW-1185">Reference proteome</keyword>
<evidence type="ECO:0000313" key="1">
    <source>
        <dbReference type="EMBL" id="MBM0277354.1"/>
    </source>
</evidence>
<dbReference type="RefSeq" id="WP_203149787.1">
    <property type="nucleotide sequence ID" value="NZ_JAEVHL010000098.1"/>
</dbReference>
<name>A0ABS1YIU2_9ACTN</name>
<sequence>MTSTPVQTHQFDSRDPVAIHEFLSATYDPKLRIHSRKGYRLTHQRVDAGSFAIASTRQTGHLGISASTLGGLVIARSRTARVDRTCAG</sequence>
<gene>
    <name evidence="1" type="ORF">JM949_19145</name>
</gene>
<proteinExistence type="predicted"/>
<comment type="caution">
    <text evidence="1">The sequence shown here is derived from an EMBL/GenBank/DDBJ whole genome shotgun (WGS) entry which is preliminary data.</text>
</comment>
<accession>A0ABS1YIU2</accession>
<evidence type="ECO:0000313" key="2">
    <source>
        <dbReference type="Proteomes" id="UP000622245"/>
    </source>
</evidence>
<dbReference type="Proteomes" id="UP000622245">
    <property type="component" value="Unassembled WGS sequence"/>
</dbReference>
<organism evidence="1 2">
    <name type="scientific">Micromonospora tarensis</name>
    <dbReference type="NCBI Taxonomy" id="2806100"/>
    <lineage>
        <taxon>Bacteria</taxon>
        <taxon>Bacillati</taxon>
        <taxon>Actinomycetota</taxon>
        <taxon>Actinomycetes</taxon>
        <taxon>Micromonosporales</taxon>
        <taxon>Micromonosporaceae</taxon>
        <taxon>Micromonospora</taxon>
    </lineage>
</organism>
<reference evidence="1 2" key="1">
    <citation type="submission" date="2021-01" db="EMBL/GenBank/DDBJ databases">
        <title>Draft genome sequence of Micromonospora sp. strain STR1s_6.</title>
        <authorList>
            <person name="Karlyshev A."/>
            <person name="Jawad R."/>
        </authorList>
    </citation>
    <scope>NUCLEOTIDE SEQUENCE [LARGE SCALE GENOMIC DNA]</scope>
    <source>
        <strain evidence="1 2">STR1S-6</strain>
    </source>
</reference>